<dbReference type="Gene3D" id="3.40.800.20">
    <property type="entry name" value="Histone deacetylase domain"/>
    <property type="match status" value="1"/>
</dbReference>
<feature type="region of interest" description="Disordered" evidence="2">
    <location>
        <begin position="215"/>
        <end position="238"/>
    </location>
</feature>
<dbReference type="InterPro" id="IPR037138">
    <property type="entry name" value="His_deacetylse_dom_sf"/>
</dbReference>
<dbReference type="PANTHER" id="PTHR10625">
    <property type="entry name" value="HISTONE DEACETYLASE HDAC1-RELATED"/>
    <property type="match status" value="1"/>
</dbReference>
<evidence type="ECO:0000313" key="4">
    <source>
        <dbReference type="EMBL" id="SOU93622.1"/>
    </source>
</evidence>
<dbReference type="EMBL" id="LT966316">
    <property type="protein sequence ID" value="SOU93622.1"/>
    <property type="molecule type" value="Genomic_DNA"/>
</dbReference>
<evidence type="ECO:0000259" key="3">
    <source>
        <dbReference type="Pfam" id="PF00850"/>
    </source>
</evidence>
<proteinExistence type="inferred from homology"/>
<dbReference type="Pfam" id="PF00850">
    <property type="entry name" value="Hist_deacetyl"/>
    <property type="match status" value="1"/>
</dbReference>
<dbReference type="GO" id="GO:0040029">
    <property type="term" value="P:epigenetic regulation of gene expression"/>
    <property type="evidence" value="ECO:0007669"/>
    <property type="project" value="TreeGrafter"/>
</dbReference>
<dbReference type="InterPro" id="IPR023801">
    <property type="entry name" value="His_deacetylse_dom"/>
</dbReference>
<feature type="domain" description="Histone deacetylase" evidence="3">
    <location>
        <begin position="34"/>
        <end position="326"/>
    </location>
</feature>
<reference evidence="4" key="1">
    <citation type="submission" date="2017-12" db="EMBL/GenBank/DDBJ databases">
        <authorList>
            <consortium name="SysMetEx"/>
        </authorList>
    </citation>
    <scope>NUCLEOTIDE SEQUENCE</scope>
    <source>
        <strain evidence="4">Pb_238</strain>
    </source>
</reference>
<name>A0A2I2MIY0_9BACT</name>
<dbReference type="PRINTS" id="PR01270">
    <property type="entry name" value="HDASUPER"/>
</dbReference>
<protein>
    <submittedName>
        <fullName evidence="4">Acetoin utilization deacetylase AcuC</fullName>
    </submittedName>
</protein>
<dbReference type="AlphaFoldDB" id="A0A2I2MIY0"/>
<accession>A0A2I2MIY0</accession>
<organism evidence="4">
    <name type="scientific">Leptospirillum ferriphilum</name>
    <dbReference type="NCBI Taxonomy" id="178606"/>
    <lineage>
        <taxon>Bacteria</taxon>
        <taxon>Pseudomonadati</taxon>
        <taxon>Nitrospirota</taxon>
        <taxon>Nitrospiria</taxon>
        <taxon>Nitrospirales</taxon>
        <taxon>Nitrospiraceae</taxon>
        <taxon>Leptospirillum</taxon>
    </lineage>
</organism>
<dbReference type="InterPro" id="IPR023696">
    <property type="entry name" value="Ureohydrolase_dom_sf"/>
</dbReference>
<evidence type="ECO:0000256" key="2">
    <source>
        <dbReference type="SAM" id="MobiDB-lite"/>
    </source>
</evidence>
<dbReference type="GO" id="GO:0004407">
    <property type="term" value="F:histone deacetylase activity"/>
    <property type="evidence" value="ECO:0007669"/>
    <property type="project" value="TreeGrafter"/>
</dbReference>
<dbReference type="PANTHER" id="PTHR10625:SF10">
    <property type="entry name" value="HISTONE DEACETYLASE HDAC1"/>
    <property type="match status" value="1"/>
</dbReference>
<dbReference type="InterPro" id="IPR000286">
    <property type="entry name" value="HDACs"/>
</dbReference>
<sequence length="338" mass="37525">MRAVAHDSLYSATDKIMDTEILLSANTHSNGPRHPESPDRLDSLRTLFLRLSHTGPIKLSIFTDSKTNKQEDSFFRIYEKVHSREYLSSLLLRQIPPGTTIPLDPDTGLSRGSREAVMTCGESVDFLLHRRLANGGIYFLAERPPGHHALRDRAMGFCLVNHTAALAQNILQTDPDSRVAVLDFDVHHGNGTEDSLRGLDRCLFISTHQYPFYPGTGSEKSNQSDADGAGVLNLPLPEGTDDEDYRKVLKEKIMPRLEKFRPTDLLVSAGFDGHRDDPLGGWLLTEEIYSDIGRSLLSVECRFIASVLEGGYNLTALSRSVEAYLSGIGRPSQAPRSY</sequence>
<evidence type="ECO:0000256" key="1">
    <source>
        <dbReference type="ARBA" id="ARBA00005947"/>
    </source>
</evidence>
<dbReference type="SUPFAM" id="SSF52768">
    <property type="entry name" value="Arginase/deacetylase"/>
    <property type="match status" value="1"/>
</dbReference>
<gene>
    <name evidence="4" type="ORF">LFTS_02277</name>
</gene>
<comment type="similarity">
    <text evidence="1">Belongs to the histone deacetylase family.</text>
</comment>